<dbReference type="SUPFAM" id="SSF103473">
    <property type="entry name" value="MFS general substrate transporter"/>
    <property type="match status" value="1"/>
</dbReference>
<feature type="transmembrane region" description="Helical" evidence="8">
    <location>
        <begin position="20"/>
        <end position="39"/>
    </location>
</feature>
<evidence type="ECO:0000256" key="6">
    <source>
        <dbReference type="ARBA" id="ARBA00023136"/>
    </source>
</evidence>
<keyword evidence="10" id="KW-1185">Reference proteome</keyword>
<keyword evidence="5 8" id="KW-1133">Transmembrane helix</keyword>
<keyword evidence="6 8" id="KW-0472">Membrane</keyword>
<evidence type="ECO:0000313" key="9">
    <source>
        <dbReference type="EMBL" id="KAF5208447.1"/>
    </source>
</evidence>
<comment type="subcellular location">
    <subcellularLocation>
        <location evidence="1">Membrane</location>
    </subcellularLocation>
</comment>
<dbReference type="Pfam" id="PF00083">
    <property type="entry name" value="Sugar_tr"/>
    <property type="match status" value="1"/>
</dbReference>
<comment type="caution">
    <text evidence="9">The sequence shown here is derived from an EMBL/GenBank/DDBJ whole genome shotgun (WGS) entry which is preliminary data.</text>
</comment>
<evidence type="ECO:0000256" key="3">
    <source>
        <dbReference type="ARBA" id="ARBA00022448"/>
    </source>
</evidence>
<dbReference type="EMBL" id="JABWDY010000038">
    <property type="protein sequence ID" value="KAF5208447.1"/>
    <property type="molecule type" value="Genomic_DNA"/>
</dbReference>
<dbReference type="AlphaFoldDB" id="A0A7J6XGU4"/>
<sequence length="101" mass="11628">MRLGYAVGSLGIGMVRGWRYMFATSFPISLMIGVGIWWLPPSTRWLLLCVVQKNENIQEFEEYKRDAEETKRQLSEQHQNLNTRQAKTEALLSQLASIPSL</sequence>
<dbReference type="PANTHER" id="PTHR48023">
    <property type="entry name" value="D-XYLOSE-PROTON SYMPORTER-LIKE 2"/>
    <property type="match status" value="1"/>
</dbReference>
<comment type="similarity">
    <text evidence="2">Belongs to the major facilitator superfamily. Sugar transporter (TC 2.A.1.1) family.</text>
</comment>
<gene>
    <name evidence="9" type="ORF">FRX31_001966</name>
</gene>
<accession>A0A7J6XGU4</accession>
<evidence type="ECO:0000256" key="2">
    <source>
        <dbReference type="ARBA" id="ARBA00010992"/>
    </source>
</evidence>
<evidence type="ECO:0000313" key="10">
    <source>
        <dbReference type="Proteomes" id="UP000554482"/>
    </source>
</evidence>
<dbReference type="OrthoDB" id="6612291at2759"/>
<dbReference type="GO" id="GO:0022857">
    <property type="term" value="F:transmembrane transporter activity"/>
    <property type="evidence" value="ECO:0007669"/>
    <property type="project" value="InterPro"/>
</dbReference>
<keyword evidence="7" id="KW-0175">Coiled coil</keyword>
<dbReference type="GO" id="GO:0016020">
    <property type="term" value="C:membrane"/>
    <property type="evidence" value="ECO:0007669"/>
    <property type="project" value="UniProtKB-SubCell"/>
</dbReference>
<dbReference type="PANTHER" id="PTHR48023:SF4">
    <property type="entry name" value="D-XYLOSE-PROTON SYMPORTER-LIKE 2"/>
    <property type="match status" value="1"/>
</dbReference>
<evidence type="ECO:0000256" key="7">
    <source>
        <dbReference type="SAM" id="Coils"/>
    </source>
</evidence>
<evidence type="ECO:0000256" key="8">
    <source>
        <dbReference type="SAM" id="Phobius"/>
    </source>
</evidence>
<dbReference type="InterPro" id="IPR005828">
    <property type="entry name" value="MFS_sugar_transport-like"/>
</dbReference>
<organism evidence="9 10">
    <name type="scientific">Thalictrum thalictroides</name>
    <name type="common">Rue-anemone</name>
    <name type="synonym">Anemone thalictroides</name>
    <dbReference type="NCBI Taxonomy" id="46969"/>
    <lineage>
        <taxon>Eukaryota</taxon>
        <taxon>Viridiplantae</taxon>
        <taxon>Streptophyta</taxon>
        <taxon>Embryophyta</taxon>
        <taxon>Tracheophyta</taxon>
        <taxon>Spermatophyta</taxon>
        <taxon>Magnoliopsida</taxon>
        <taxon>Ranunculales</taxon>
        <taxon>Ranunculaceae</taxon>
        <taxon>Thalictroideae</taxon>
        <taxon>Thalictrum</taxon>
    </lineage>
</organism>
<evidence type="ECO:0000256" key="5">
    <source>
        <dbReference type="ARBA" id="ARBA00022989"/>
    </source>
</evidence>
<dbReference type="InterPro" id="IPR036259">
    <property type="entry name" value="MFS_trans_sf"/>
</dbReference>
<reference evidence="9 10" key="1">
    <citation type="submission" date="2020-06" db="EMBL/GenBank/DDBJ databases">
        <title>Transcriptomic and genomic resources for Thalictrum thalictroides and T. hernandezii: Facilitating candidate gene discovery in an emerging model plant lineage.</title>
        <authorList>
            <person name="Arias T."/>
            <person name="Riano-Pachon D.M."/>
            <person name="Di Stilio V.S."/>
        </authorList>
    </citation>
    <scope>NUCLEOTIDE SEQUENCE [LARGE SCALE GENOMIC DNA]</scope>
    <source>
        <strain evidence="10">cv. WT478/WT964</strain>
        <tissue evidence="9">Leaves</tissue>
    </source>
</reference>
<keyword evidence="3" id="KW-0813">Transport</keyword>
<name>A0A7J6XGU4_THATH</name>
<evidence type="ECO:0000256" key="1">
    <source>
        <dbReference type="ARBA" id="ARBA00004370"/>
    </source>
</evidence>
<feature type="coiled-coil region" evidence="7">
    <location>
        <begin position="50"/>
        <end position="91"/>
    </location>
</feature>
<evidence type="ECO:0000256" key="4">
    <source>
        <dbReference type="ARBA" id="ARBA00022692"/>
    </source>
</evidence>
<dbReference type="GO" id="GO:1904659">
    <property type="term" value="P:D-glucose transmembrane transport"/>
    <property type="evidence" value="ECO:0007669"/>
    <property type="project" value="TreeGrafter"/>
</dbReference>
<dbReference type="Proteomes" id="UP000554482">
    <property type="component" value="Unassembled WGS sequence"/>
</dbReference>
<dbReference type="Gene3D" id="1.20.1250.20">
    <property type="entry name" value="MFS general substrate transporter like domains"/>
    <property type="match status" value="1"/>
</dbReference>
<dbReference type="InterPro" id="IPR050820">
    <property type="entry name" value="MFS_Sugar_Transporter"/>
</dbReference>
<keyword evidence="4 8" id="KW-0812">Transmembrane</keyword>
<protein>
    <submittedName>
        <fullName evidence="9">D-xylose-proton symporter-like</fullName>
    </submittedName>
</protein>
<proteinExistence type="inferred from homology"/>